<comment type="subcellular location">
    <subcellularLocation>
        <location evidence="1">Cytoplasm</location>
    </subcellularLocation>
</comment>
<dbReference type="EMBL" id="MU793248">
    <property type="protein sequence ID" value="KAJ3790610.1"/>
    <property type="molecule type" value="Genomic_DNA"/>
</dbReference>
<dbReference type="Pfam" id="PF13414">
    <property type="entry name" value="TPR_11"/>
    <property type="match status" value="1"/>
</dbReference>
<keyword evidence="9" id="KW-0675">Receptor</keyword>
<name>A0AA38NT40_9AGAR</name>
<dbReference type="Proteomes" id="UP001163798">
    <property type="component" value="Unassembled WGS sequence"/>
</dbReference>
<feature type="compositionally biased region" description="Basic and acidic residues" evidence="7">
    <location>
        <begin position="251"/>
        <end position="261"/>
    </location>
</feature>
<feature type="region of interest" description="Disordered" evidence="7">
    <location>
        <begin position="194"/>
        <end position="261"/>
    </location>
</feature>
<dbReference type="Gene3D" id="1.25.40.10">
    <property type="entry name" value="Tetratricopeptide repeat domain"/>
    <property type="match status" value="3"/>
</dbReference>
<dbReference type="SUPFAM" id="SSF52047">
    <property type="entry name" value="RNI-like"/>
    <property type="match status" value="1"/>
</dbReference>
<comment type="caution">
    <text evidence="9">The sequence shown here is derived from an EMBL/GenBank/DDBJ whole genome shotgun (WGS) entry which is preliminary data.</text>
</comment>
<dbReference type="Pfam" id="PF17830">
    <property type="entry name" value="STI1-HOP_DP"/>
    <property type="match status" value="2"/>
</dbReference>
<dbReference type="FunFam" id="1.25.40.10:FF:000010">
    <property type="entry name" value="Stress-induced phosphoprotein 1"/>
    <property type="match status" value="1"/>
</dbReference>
<feature type="repeat" description="TPR" evidence="6">
    <location>
        <begin position="332"/>
        <end position="365"/>
    </location>
</feature>
<feature type="domain" description="STI1" evidence="8">
    <location>
        <begin position="529"/>
        <end position="568"/>
    </location>
</feature>
<dbReference type="GO" id="GO:0051879">
    <property type="term" value="F:Hsp90 protein binding"/>
    <property type="evidence" value="ECO:0007669"/>
    <property type="project" value="TreeGrafter"/>
</dbReference>
<dbReference type="Pfam" id="PF13424">
    <property type="entry name" value="TPR_12"/>
    <property type="match status" value="1"/>
</dbReference>
<evidence type="ECO:0000256" key="5">
    <source>
        <dbReference type="ARBA" id="ARBA00064323"/>
    </source>
</evidence>
<organism evidence="9 10">
    <name type="scientific">Lentinula aff. detonsa</name>
    <dbReference type="NCBI Taxonomy" id="2804958"/>
    <lineage>
        <taxon>Eukaryota</taxon>
        <taxon>Fungi</taxon>
        <taxon>Dikarya</taxon>
        <taxon>Basidiomycota</taxon>
        <taxon>Agaricomycotina</taxon>
        <taxon>Agaricomycetes</taxon>
        <taxon>Agaricomycetidae</taxon>
        <taxon>Agaricales</taxon>
        <taxon>Marasmiineae</taxon>
        <taxon>Omphalotaceae</taxon>
        <taxon>Lentinula</taxon>
    </lineage>
</organism>
<dbReference type="FunFam" id="1.25.40.10:FF:000020">
    <property type="entry name" value="Stress-induced phosphoprotein 1"/>
    <property type="match status" value="1"/>
</dbReference>
<sequence>MADANALKDQGNKAFAAKDWDKAIDLFSQAIAIDGSNHVLYSNRSAAYSGKKEWAAALKDAEKCIELNSTWSKGYARKGAALHGSRSYDEAIAAYEAGLEIEDSAPLRKGLQEVKDAKGFDSRGQNEKNPFASMFADPNLIGKLATNPRTSKHLADPSFVQKLQFYQKNPQMLDMNDPRMIDVLGVLMGVDMQGFSRPEGSDEMPPGMATNDSTSPPPPASASSPPPKPSTSAPPTEDVEMEEVDDDDDEAKARQEAEVLKKSGSEAYKKRNFDEAAKCFQQAWDVWPKDITFLTNLGAVYFEQGNYDQAIETCEKAVDEGRSLRTDYKLIAKAYGRVGSSYQKKGDLSSAIKYYEKSLTEHRTPDILNKLREAEKIKAEGDRKAYIDPEKSAIAREEGNAHFKAGDFAAAVKSYEEAIKRDPADARGYNNRAAAYIKLVAFPEALKDVNKAIEVDPSFVKAYIRKANVLISMREHTKALEAVQEAELHDEGNKNAAELKQLEYKIQMALYEQRGEETQEQTLERAMRDPEVANIMNDPVMQQILQQAQSDPSALQDHMKNPTVRAKIMKLSFGVELARPLYNCLFTRSFSDVTANPRFCDAFLAYNRHEAFACFPTPHALAFKEHNQRSSMRGLEESNEDVIFLLLETIRASTSEELFLKDLRSLSLTSRYLRGVCLPIIFRVFRRTWDMTVRKRQEILPSTLCQYVTVFELDVSATGDILADEPTDLSEQLATVFSNMQRLHTFRLMNSAECGPWPALLKAIFITPTLTTCEIWDSPWRRPEEKFSRMILDLPREYSRLQKFVYRVPFTDCFHRKSESYGRRDRVQGSVELSNLMVLTSLVCDSVEALDIPAELAFPLAEFRYPKLRELTVRGHEPRQVFDWSVIFRNAPQLRDVHLQTVATERSMLQPTPAYSICSDDPVMRGMSNLESLTISNPFGKGLFLSALPYANLGTLSLKPFPPSDITGARWSNIHARVPTSSEILSILNTLQIASLSTFELSYRVDPADLSLLARIHSSFPRLAKLEIHRFRPLAKSNSEDDPLGSMPTILAKVANIQHLRLNLDFPERPRHTDWRHDDSGRHRAFHFFLENEIASTFVHTIPSLQTLGILSHDAFSSYWDTWEVTKTRGLRVIPQPLEACSVNNYLYQTKSFDYFVFFYAIFLLELCSKGRDFTNRAKTHTVNPMTKWVSRLALGIVLIATCFLLDAVKHRWYVLDPASLHELAQAAIASSPNNTSGMIEHIVSNLTATYPSSAIALNTNSKEWVFNNAGGAMGAMYIIHASITEYLIIFGTPLGTEGHTGLHTADDYFNILVGEQWAFSPGQLEMERYPPGSVHHLPRGTAKQYKMHEGCFALEYARGWIPLMLPFGFADTLTSTLDIPTLYRTIIVTGREILRNLFIGKI</sequence>
<dbReference type="FunFam" id="1.10.260.100:FF:000002">
    <property type="entry name" value="Stress-induced-phosphoprotein 1 (Hsp70/Hsp90-organizing)"/>
    <property type="match status" value="1"/>
</dbReference>
<dbReference type="InterPro" id="IPR032675">
    <property type="entry name" value="LRR_dom_sf"/>
</dbReference>
<proteinExistence type="predicted"/>
<evidence type="ECO:0000313" key="9">
    <source>
        <dbReference type="EMBL" id="KAJ3790610.1"/>
    </source>
</evidence>
<feature type="compositionally biased region" description="Pro residues" evidence="7">
    <location>
        <begin position="215"/>
        <end position="229"/>
    </location>
</feature>
<evidence type="ECO:0000256" key="6">
    <source>
        <dbReference type="PROSITE-ProRule" id="PRU00339"/>
    </source>
</evidence>
<dbReference type="SUPFAM" id="SSF48452">
    <property type="entry name" value="TPR-like"/>
    <property type="match status" value="2"/>
</dbReference>
<protein>
    <submittedName>
        <fullName evidence="9">ERG2 and Sigma1 receptor like protein-domain-containing protein</fullName>
    </submittedName>
</protein>
<keyword evidence="4 6" id="KW-0802">TPR repeat</keyword>
<feature type="domain" description="STI1" evidence="8">
    <location>
        <begin position="137"/>
        <end position="176"/>
    </location>
</feature>
<dbReference type="Pfam" id="PF04622">
    <property type="entry name" value="ERG2_Sigma1R"/>
    <property type="match status" value="1"/>
</dbReference>
<feature type="repeat" description="TPR" evidence="6">
    <location>
        <begin position="392"/>
        <end position="425"/>
    </location>
</feature>
<dbReference type="PROSITE" id="PS50293">
    <property type="entry name" value="TPR_REGION"/>
    <property type="match status" value="1"/>
</dbReference>
<keyword evidence="3" id="KW-0677">Repeat</keyword>
<evidence type="ECO:0000256" key="3">
    <source>
        <dbReference type="ARBA" id="ARBA00022737"/>
    </source>
</evidence>
<dbReference type="InterPro" id="IPR041243">
    <property type="entry name" value="STI1/HOP_DP"/>
</dbReference>
<dbReference type="SMART" id="SM00028">
    <property type="entry name" value="TPR"/>
    <property type="match status" value="9"/>
</dbReference>
<dbReference type="PANTHER" id="PTHR22904:SF523">
    <property type="entry name" value="STRESS-INDUCED-PHOSPHOPROTEIN 1"/>
    <property type="match status" value="1"/>
</dbReference>
<evidence type="ECO:0000313" key="10">
    <source>
        <dbReference type="Proteomes" id="UP001163798"/>
    </source>
</evidence>
<keyword evidence="2" id="KW-0963">Cytoplasm</keyword>
<evidence type="ECO:0000256" key="7">
    <source>
        <dbReference type="SAM" id="MobiDB-lite"/>
    </source>
</evidence>
<dbReference type="GO" id="GO:0042030">
    <property type="term" value="F:ATPase inhibitor activity"/>
    <property type="evidence" value="ECO:0007669"/>
    <property type="project" value="UniProtKB-ARBA"/>
</dbReference>
<evidence type="ECO:0000256" key="4">
    <source>
        <dbReference type="ARBA" id="ARBA00022803"/>
    </source>
</evidence>
<gene>
    <name evidence="9" type="ORF">GGU10DRAFT_329023</name>
</gene>
<feature type="repeat" description="TPR" evidence="6">
    <location>
        <begin position="4"/>
        <end position="37"/>
    </location>
</feature>
<dbReference type="Gene3D" id="3.80.10.10">
    <property type="entry name" value="Ribonuclease Inhibitor"/>
    <property type="match status" value="1"/>
</dbReference>
<feature type="repeat" description="TPR" evidence="6">
    <location>
        <begin position="257"/>
        <end position="290"/>
    </location>
</feature>
<dbReference type="GO" id="GO:0005737">
    <property type="term" value="C:cytoplasm"/>
    <property type="evidence" value="ECO:0007669"/>
    <property type="project" value="UniProtKB-SubCell"/>
</dbReference>
<evidence type="ECO:0000256" key="2">
    <source>
        <dbReference type="ARBA" id="ARBA00022490"/>
    </source>
</evidence>
<feature type="compositionally biased region" description="Acidic residues" evidence="7">
    <location>
        <begin position="237"/>
        <end position="250"/>
    </location>
</feature>
<dbReference type="Gene3D" id="1.10.260.100">
    <property type="match status" value="2"/>
</dbReference>
<dbReference type="FunFam" id="1.10.260.100:FF:000004">
    <property type="entry name" value="Putative stress-induced-phosphoprotein 1"/>
    <property type="match status" value="1"/>
</dbReference>
<dbReference type="InterPro" id="IPR019734">
    <property type="entry name" value="TPR_rpt"/>
</dbReference>
<reference evidence="9" key="1">
    <citation type="submission" date="2022-08" db="EMBL/GenBank/DDBJ databases">
        <authorList>
            <consortium name="DOE Joint Genome Institute"/>
            <person name="Min B."/>
            <person name="Riley R."/>
            <person name="Sierra-Patev S."/>
            <person name="Naranjo-Ortiz M."/>
            <person name="Looney B."/>
            <person name="Konkel Z."/>
            <person name="Slot J.C."/>
            <person name="Sakamoto Y."/>
            <person name="Steenwyk J.L."/>
            <person name="Rokas A."/>
            <person name="Carro J."/>
            <person name="Camarero S."/>
            <person name="Ferreira P."/>
            <person name="Molpeceres G."/>
            <person name="Ruiz-Duenas F.J."/>
            <person name="Serrano A."/>
            <person name="Henrissat B."/>
            <person name="Drula E."/>
            <person name="Hughes K.W."/>
            <person name="Mata J.L."/>
            <person name="Ishikawa N.K."/>
            <person name="Vargas-Isla R."/>
            <person name="Ushijima S."/>
            <person name="Smith C.A."/>
            <person name="Ahrendt S."/>
            <person name="Andreopoulos W."/>
            <person name="He G."/>
            <person name="Labutti K."/>
            <person name="Lipzen A."/>
            <person name="Ng V."/>
            <person name="Sandor L."/>
            <person name="Barry K."/>
            <person name="Martinez A.T."/>
            <person name="Xiao Y."/>
            <person name="Gibbons J.G."/>
            <person name="Terashima K."/>
            <person name="Hibbett D.S."/>
            <person name="Grigoriev I.V."/>
        </authorList>
    </citation>
    <scope>NUCLEOTIDE SEQUENCE</scope>
    <source>
        <strain evidence="9">TFB10291</strain>
    </source>
</reference>
<dbReference type="PANTHER" id="PTHR22904">
    <property type="entry name" value="TPR REPEAT CONTAINING PROTEIN"/>
    <property type="match status" value="1"/>
</dbReference>
<comment type="subunit">
    <text evidence="5">Part of a larger complex that includes HSP70, HSP90, and immunophilins.</text>
</comment>
<evidence type="ECO:0000256" key="1">
    <source>
        <dbReference type="ARBA" id="ARBA00004496"/>
    </source>
</evidence>
<dbReference type="SMART" id="SM00727">
    <property type="entry name" value="STI1"/>
    <property type="match status" value="2"/>
</dbReference>
<feature type="repeat" description="TPR" evidence="6">
    <location>
        <begin position="291"/>
        <end position="324"/>
    </location>
</feature>
<dbReference type="InterPro" id="IPR006636">
    <property type="entry name" value="STI1_HS-bd"/>
</dbReference>
<keyword evidence="10" id="KW-1185">Reference proteome</keyword>
<evidence type="ECO:0000259" key="8">
    <source>
        <dbReference type="SMART" id="SM00727"/>
    </source>
</evidence>
<dbReference type="InterPro" id="IPR006716">
    <property type="entry name" value="ERG2_sigma1_rcpt-like"/>
</dbReference>
<accession>A0AA38NT40</accession>
<dbReference type="PROSITE" id="PS50005">
    <property type="entry name" value="TPR"/>
    <property type="match status" value="6"/>
</dbReference>
<dbReference type="InterPro" id="IPR011990">
    <property type="entry name" value="TPR-like_helical_dom_sf"/>
</dbReference>
<feature type="repeat" description="TPR" evidence="6">
    <location>
        <begin position="426"/>
        <end position="459"/>
    </location>
</feature>